<dbReference type="SUPFAM" id="SSF56436">
    <property type="entry name" value="C-type lectin-like"/>
    <property type="match status" value="1"/>
</dbReference>
<reference evidence="8 9" key="1">
    <citation type="submission" date="2019-07" db="EMBL/GenBank/DDBJ databases">
        <title>Genomes of Cafeteria roenbergensis.</title>
        <authorList>
            <person name="Fischer M.G."/>
            <person name="Hackl T."/>
            <person name="Roman M."/>
        </authorList>
    </citation>
    <scope>NUCLEOTIDE SEQUENCE [LARGE SCALE GENOMIC DNA]</scope>
    <source>
        <strain evidence="8 9">Cflag</strain>
    </source>
</reference>
<feature type="transmembrane region" description="Helical" evidence="4">
    <location>
        <begin position="4026"/>
        <end position="4051"/>
    </location>
</feature>
<feature type="domain" description="Cadherin" evidence="7">
    <location>
        <begin position="720"/>
        <end position="829"/>
    </location>
</feature>
<gene>
    <name evidence="8" type="ORF">FNF31_02136</name>
</gene>
<keyword evidence="2 4" id="KW-1133">Transmembrane helix</keyword>
<feature type="domain" description="Cadherin" evidence="7">
    <location>
        <begin position="1692"/>
        <end position="1819"/>
    </location>
</feature>
<dbReference type="Gene3D" id="2.60.40.10">
    <property type="entry name" value="Immunoglobulins"/>
    <property type="match status" value="2"/>
</dbReference>
<dbReference type="GO" id="GO:0005509">
    <property type="term" value="F:calcium ion binding"/>
    <property type="evidence" value="ECO:0007669"/>
    <property type="project" value="InterPro"/>
</dbReference>
<dbReference type="InterPro" id="IPR016187">
    <property type="entry name" value="CTDL_fold"/>
</dbReference>
<feature type="signal peptide" evidence="5">
    <location>
        <begin position="1"/>
        <end position="23"/>
    </location>
</feature>
<feature type="transmembrane region" description="Helical" evidence="4">
    <location>
        <begin position="3942"/>
        <end position="3961"/>
    </location>
</feature>
<feature type="compositionally biased region" description="Polar residues" evidence="3">
    <location>
        <begin position="1296"/>
        <end position="1311"/>
    </location>
</feature>
<dbReference type="PANTHER" id="PTHR24026:SF126">
    <property type="entry name" value="PROTOCADHERIN FAT 4"/>
    <property type="match status" value="1"/>
</dbReference>
<dbReference type="PROSITE" id="PS50041">
    <property type="entry name" value="C_TYPE_LECTIN_2"/>
    <property type="match status" value="1"/>
</dbReference>
<organism evidence="8 9">
    <name type="scientific">Cafeteria roenbergensis</name>
    <name type="common">Marine flagellate</name>
    <dbReference type="NCBI Taxonomy" id="33653"/>
    <lineage>
        <taxon>Eukaryota</taxon>
        <taxon>Sar</taxon>
        <taxon>Stramenopiles</taxon>
        <taxon>Bigyra</taxon>
        <taxon>Opalozoa</taxon>
        <taxon>Bicosoecida</taxon>
        <taxon>Cafeteriaceae</taxon>
        <taxon>Cafeteria</taxon>
    </lineage>
</organism>
<dbReference type="CDD" id="cd00037">
    <property type="entry name" value="CLECT"/>
    <property type="match status" value="1"/>
</dbReference>
<dbReference type="SMART" id="SM00112">
    <property type="entry name" value="CA"/>
    <property type="match status" value="8"/>
</dbReference>
<evidence type="ECO:0000256" key="1">
    <source>
        <dbReference type="ARBA" id="ARBA00022692"/>
    </source>
</evidence>
<keyword evidence="5" id="KW-0732">Signal</keyword>
<evidence type="ECO:0000256" key="4">
    <source>
        <dbReference type="SAM" id="Phobius"/>
    </source>
</evidence>
<feature type="domain" description="Cadherin" evidence="7">
    <location>
        <begin position="1398"/>
        <end position="1502"/>
    </location>
</feature>
<dbReference type="Gene3D" id="2.10.50.10">
    <property type="entry name" value="Tumor Necrosis Factor Receptor, subunit A, domain 2"/>
    <property type="match status" value="1"/>
</dbReference>
<keyword evidence="4" id="KW-0472">Membrane</keyword>
<dbReference type="Gene3D" id="3.10.100.10">
    <property type="entry name" value="Mannose-Binding Protein A, subunit A"/>
    <property type="match status" value="1"/>
</dbReference>
<feature type="chain" id="PRO_5022785164" description="Staphylococcus aureus surface protein A" evidence="5">
    <location>
        <begin position="24"/>
        <end position="4346"/>
    </location>
</feature>
<dbReference type="InterPro" id="IPR001304">
    <property type="entry name" value="C-type_lectin-like"/>
</dbReference>
<dbReference type="SUPFAM" id="SSF81296">
    <property type="entry name" value="E set domains"/>
    <property type="match status" value="1"/>
</dbReference>
<dbReference type="Pfam" id="PF01833">
    <property type="entry name" value="TIG"/>
    <property type="match status" value="1"/>
</dbReference>
<dbReference type="InterPro" id="IPR002909">
    <property type="entry name" value="IPT_dom"/>
</dbReference>
<feature type="transmembrane region" description="Helical" evidence="4">
    <location>
        <begin position="3915"/>
        <end position="3936"/>
    </location>
</feature>
<dbReference type="InterPro" id="IPR016186">
    <property type="entry name" value="C-type_lectin-like/link_sf"/>
</dbReference>
<dbReference type="InterPro" id="IPR014756">
    <property type="entry name" value="Ig_E-set"/>
</dbReference>
<sequence length="4346" mass="449852">MGTLLRILAAGAGLVLCLATARADVTGKCDSGYTFVSATSSCYRYVPQTLTWTDAEAFCVAEGGHLVSIYSATEAALAYQACSAASKRCWVGLNDQAVEGTWRWTASPTVPSSSYSLPWSGGQPDNAGNSDCVHFTDASGDAASISDASCEGSSFHFICKKPEGCPPGNYKSGSSCVACPKGTYSSSSNSAGSCTPCSAGRYGSVTGQTSSSCSGLVSAGYYSISAATSPTENPCPPGRFASSAGSSSSQCEGPIAAGYYGGQSQTSDKPVFKKCDAGRYGGLGQTSSSCSGACDVGYYCPAGSSSSKANACGGATAFCPAGSAAPSTVRTGYYTKPETGNTRASEALCEQGYYCTGGVRAKCKQGYYGADTGKTTETCTGACDIAGFLCPAGSTKKTEQSCGDGQTNPAEWYCPAGAAVRSKVSAGHYSTPLSSPESQRSGQAACEEGFSCSLGIRSAKIAFTGPGELCTVRDTTSGASLHDYVGEVAVSERTAAAATATIGVASAVGTPTYSLTSSSAATGCSNIGGQSVGVSGHPFAISASSASSVSIAAKAGLALDYESCSAYSIVLSATKDGTTAKCTVTVRVRDVNDPPEFVEDGGAVVSSASRTVPEGSSQNTLVGLPLMASDQDAGQELRFFIASGDPDGVFAIGACSGQVHVGTSNGAQLLDHESNGPTGSMSPHFRLIVTVQDNGSPTFLARNLTLSITVTDVEERPYFTKTSYGLAVDENSPAGTLVTPASGFVAADPDGPSSVLSWSLTALDGDGSGGAAPFTIGASTGKVYVAAGAQLNFERRSSMRVQVMVTDGVFETKLEDTIAINDVNDPPIFTGKDLRNGVVSAAILEGAPVGSLIRLPSSVSSEDLSSTPELVATDEDAGASQAVTWGVENANTAAVPFVITETTAGKRVALGSAAGPSGLDFETLLTAARASPTPSLQVESSSARDVPVFVINVTVTDATGAMARVPFRIAVADVNENPVVLGDNGLAAADPTLGTASASLMREVPENAPAGTPVGIVGMGRALMSALSPSGTGLAANNLSLALHAAVNATDVDFDQSMFFSLVDAGAGTGPPTSVTPAGLFDVDRTSGVIRTLKSLDREDASMGGPVYFVRLKVCDNGPSSLCDEADVRIEVLDVNEAPSLSAAQFFTLAENAAPGTQAKVDGVVGAAVAASDPDSADQTGLTFSIRSGLLDINGSTTKPLFQIGASSGAISVAPGTSTADHWTSVLNFEAAPMAVKAPTQGGTSAAAEAMAAGNYFRVAVRVCDNGVNGAQLCADEVVVVALTNVPEAPRVVAGQSRSVTEQSAAGTQVGATPLRAEDQDAGETASLQLRDGTSPASSQFSISTSGVVTLTTNAPALSPGETARPETVQVIATDSTSTDSPPVAATLIIAAENFRPVVTAEAFFVPENAAVNHLVGTVQASDDNAGQVLTFFADAFDPPAAKSLFTVDEATGQVRVAASLDFETLSTIVITVLAQDDGPGNKQGTEAITITVTDVPEPPVVTGPLALVVNETTPAGEGPLPLPPLGSSASSPDAVRLFEPLAPAGISAWRSGSSPPGYQAKGVHWSASDASLQARINATDQDIGEAATLTYKASAVSRASATAVPLQAGILPGGAGGYTSEDLAAWGIESFPVAADPATGRLALVSGGVDFELLPPAEPWVLVNLSVTDTAGLGDWTVVRLWVLDVNERPVAAGAAFEVAESAAVGATLISRTPGSSGLTAQDPDRPSLSHSALAWSIDSGNEEGRFRIDPLTGQLSISSPVDWEDREAYTLVIRVRDSPSSSGAASAGKRVLSSLSTTVQATVTVLNVADMRITGVFGATTHASAGGEWVYFQGVNLGPTPRKLAAMIQAQNSDAVAGDGVAAPRQPGLPNAEAGTGDAAALRFVATYGPVTGREYATARQCERPAGTANNSLVRCKTGEARGSLRWILTSWHVAEPTAAQTQALVDAAQAVPGHDEDVYAPGLATARDEADSMIAVTRTRTPQISAVQGASALPTRGGRRVTLQVSDAGPSWLSVVSGSVVYSNGDGVAYSAGNCSVSTPHTAIQCDSVVGYGGSLAWVVALDGRPSEVFSGGSYEPPVITALNVTVAGAVDTGEGGDVSGASSTADAMSTRGGELVIMRGSGFGPAGTVVSAVYAAPGYDGISSATANTPSAGSVGGPYAGRTCFVAIAHSEVHCVTAPGVGSGLLWNLKVGTGSGALQSGPYAAAPVSYAGPRIGSISGAGAFRANTEGAQPLVLSGSSFGLATYSAAPASGDVSPSQYPPTVTYGPASNPSRYTASNCRVDGASHGRVVCMTVPGTGRAFVYVLSIAKQVSAVFRPEGLLADTAGYAAPVVSAYLGDGPNGRPRGSTEGGDRVEIQGKNFGPAGVANLEQVYYGHLGLNEYSGQTCSVLDHTRLQCLTAPGAGDQLQWTVVVDGQQSEAPSTAYAAPEITGFAGAGASNASSLGGETIELIGRNFGPPRSWSAGRGVDGGDYEFLEWVKYGPTGAEYSASDCAVVSHTVVRCTIVPGSGSGLVWKVRVQGQTSQPSPEWSYRAPVVAGITPSSGPSSGKFRVTLVGTDFAVMDNFTSATVTVGDSPRELPAVNARLLDPSDPVIAQALGEQAAASSSGRRLADGSPAPYEALDFVMPAGSGRSLPLTLFLRMSDPTVGTSVQTEAVASVSFRFDYPVISQVFTRDNSQELPGSILLLIRGSSFGASAATGRVRLGYTYVEPTSWTHDLVTVVSPALEGETHIQVWRGDPTGTVDKSQEGAVFVPEDSAAGSALPNPVQNETDADWVESNGAAYSQRQPTLSPDMLAFFEPGAGATQPTLGQQLLSFEAQNIGSDGNLTQVLIGMTQLEWTDSFGDKQPVFPRARDNECALTGDPVLVNESSSGESGTQRFRITCVTPEGQGLGLMTLEVLFAGTTSLDPSQPISLPYLPPTLSHVEVDGSPGQMAGEWVVPPVEGVRAGLYKVRVPTTGQRVTIVGENLGLIGYVDRFVTPDHPDFNAIMPVEATPGDYATTRYGHTSATFDIPAGVAHSPFAPGSPAESVVPPGMSSPAPLEVLRGGSSNTTLSMLVGHPSFEYQTADDNPPQTFAASVVVVYDPPTVSSQVHTGPTDGGVVIDVIGENFGASYVTAPTVTVAGQPCTTLNSAGQPWVPGDSRVVPSSGRTPHQLARCVLPAGAGRDQPVHVRVGEQQTGSVMQTSVAKVHYNPPVIYGVWPQTGPTNGGINVTIWGENFAGANGDFIDLLSFEAVADYHPTANPNASVVDRASPSRQSGRLVFANHSAIVVELPPGQGGAKSIHLVVAGQQATTRWSAALPASSSDGVTEPAGNGPLAAHSTVPVFRYERPVITKVSGACPTTGCEIVVTGRNFGTPVQTDGAIEPAVTISPPAVLTDATQDQPPFSCTSDSGRPANESHTHFSITCIVPEGMGSKLQLTVKAGTQVSEPVLFSYMPPELRLFLPNAPSALGEVRLRLRGINLGTAIAPVNITLNDEPCDDAELLTPHTQAVCTARKTVVGSKNVSVFVAWQQRFFSAAQRLVAFECPARYYGQPGEFCLACPQGAVCEGPVCQQSDGLVCTEYIEPYSAPGWWRAYATTPTEEGLCPELRQNRPGKFAGTCPTFVPCEPAGACLGSNICAEAYAGERCAVCAEDYFRYNSECAKCPDMPWVAPLLLGVGLICVCIAGYTLQRNEQLNIGPFLVAIDFFQVLAIYARSKVNWPSLLTELFQILSVFNLNLELVNPECIVENVTFDLKFIAVLALPLALAFVFGVLHIAKYTYNLCILRYPAEKRNEHLPLLVGSLWSMTYVLYLVETSQVMAGFNCSPTNPPDSAPHGYLQAVFEPCYVPGGVHERILPYAYAGLVLYVIAFPLAVGGVLWKNKENLKLDQLLRCKGLGYSQSTSTRSLLKVRQLYSRLYAPFRPGAWWFCLALLVRKAGIAVVALIFRRNASFQLGAILVILLLAYAMQVRFKPWMGPAQYEEERLYHEAKVASEDAKHLRIESRLQDVMRRLRRTGTQTTMETQARRRQAMRRREGAMASAFNLNMLDQFLISVAVFVALAGVCFESDFFEVQGLDGYRDFLTVLVIMAVAVAGVYVLLVIGSEFAEACCPAFADRMRRSAKSSDRSAIALAAEERKAKQGVTDMAYNPLQKLAAAGDKRAAAATGLEDDDDETAAAKILALLKQETLPTPSQWQAIKARLETMQRDVSGLNSEIRLLKRSEATAAAKATSTTRAKGLTGVRGRQRFGQLHAAVRDEEDESPDAAQARKTAKTQRVMRAIRRTPSAANVSAATASAATASAARSAAALSASSGLGGSTAPVGALAPQPSGLNLATFRAKRSRRESRRGLQLKAPKP</sequence>
<evidence type="ECO:0000313" key="9">
    <source>
        <dbReference type="Proteomes" id="UP000325113"/>
    </source>
</evidence>
<accession>A0A5A8DMA5</accession>
<dbReference type="PROSITE" id="PS50268">
    <property type="entry name" value="CADHERIN_2"/>
    <property type="match status" value="8"/>
</dbReference>
<feature type="domain" description="Cadherin" evidence="7">
    <location>
        <begin position="1141"/>
        <end position="1292"/>
    </location>
</feature>
<feature type="domain" description="Cadherin" evidence="7">
    <location>
        <begin position="996"/>
        <end position="1141"/>
    </location>
</feature>
<dbReference type="PANTHER" id="PTHR24026">
    <property type="entry name" value="FAT ATYPICAL CADHERIN-RELATED"/>
    <property type="match status" value="1"/>
</dbReference>
<evidence type="ECO:0000313" key="8">
    <source>
        <dbReference type="EMBL" id="KAA0165120.1"/>
    </source>
</evidence>
<protein>
    <recommendedName>
        <fullName evidence="10">Staphylococcus aureus surface protein A</fullName>
    </recommendedName>
</protein>
<comment type="caution">
    <text evidence="8">The sequence shown here is derived from an EMBL/GenBank/DDBJ whole genome shotgun (WGS) entry which is preliminary data.</text>
</comment>
<feature type="transmembrane region" description="Helical" evidence="4">
    <location>
        <begin position="3659"/>
        <end position="3679"/>
    </location>
</feature>
<dbReference type="PRINTS" id="PR00205">
    <property type="entry name" value="CADHERIN"/>
</dbReference>
<dbReference type="EMBL" id="VLTM01000014">
    <property type="protein sequence ID" value="KAA0165120.1"/>
    <property type="molecule type" value="Genomic_DNA"/>
</dbReference>
<dbReference type="Gene3D" id="2.60.40.60">
    <property type="entry name" value="Cadherins"/>
    <property type="match status" value="6"/>
</dbReference>
<dbReference type="SMART" id="SM01411">
    <property type="entry name" value="Ephrin_rec_like"/>
    <property type="match status" value="2"/>
</dbReference>
<feature type="transmembrane region" description="Helical" evidence="4">
    <location>
        <begin position="3848"/>
        <end position="3869"/>
    </location>
</feature>
<proteinExistence type="predicted"/>
<feature type="region of interest" description="Disordered" evidence="3">
    <location>
        <begin position="4243"/>
        <end position="4265"/>
    </location>
</feature>
<dbReference type="InterPro" id="IPR015919">
    <property type="entry name" value="Cadherin-like_sf"/>
</dbReference>
<dbReference type="GO" id="GO:0005886">
    <property type="term" value="C:plasma membrane"/>
    <property type="evidence" value="ECO:0007669"/>
    <property type="project" value="UniProtKB-SubCell"/>
</dbReference>
<feature type="transmembrane region" description="Helical" evidence="4">
    <location>
        <begin position="4071"/>
        <end position="4091"/>
    </location>
</feature>
<feature type="domain" description="Cadherin" evidence="7">
    <location>
        <begin position="604"/>
        <end position="719"/>
    </location>
</feature>
<feature type="domain" description="Cadherin" evidence="7">
    <location>
        <begin position="512"/>
        <end position="597"/>
    </location>
</feature>
<dbReference type="SUPFAM" id="SSF49313">
    <property type="entry name" value="Cadherin-like"/>
    <property type="match status" value="5"/>
</dbReference>
<name>A0A5A8DMA5_CAFRO</name>
<evidence type="ECO:0000259" key="7">
    <source>
        <dbReference type="PROSITE" id="PS50268"/>
    </source>
</evidence>
<evidence type="ECO:0000256" key="3">
    <source>
        <dbReference type="SAM" id="MobiDB-lite"/>
    </source>
</evidence>
<dbReference type="SMART" id="SM00034">
    <property type="entry name" value="CLECT"/>
    <property type="match status" value="1"/>
</dbReference>
<dbReference type="InterPro" id="IPR002126">
    <property type="entry name" value="Cadherin-like_dom"/>
</dbReference>
<dbReference type="Pfam" id="PF00028">
    <property type="entry name" value="Cadherin"/>
    <property type="match status" value="2"/>
</dbReference>
<feature type="transmembrane region" description="Helical" evidence="4">
    <location>
        <begin position="3686"/>
        <end position="3704"/>
    </location>
</feature>
<evidence type="ECO:0000256" key="2">
    <source>
        <dbReference type="ARBA" id="ARBA00022989"/>
    </source>
</evidence>
<dbReference type="Proteomes" id="UP000325113">
    <property type="component" value="Unassembled WGS sequence"/>
</dbReference>
<feature type="transmembrane region" description="Helical" evidence="4">
    <location>
        <begin position="3786"/>
        <end position="3803"/>
    </location>
</feature>
<feature type="region of interest" description="Disordered" evidence="3">
    <location>
        <begin position="1294"/>
        <end position="1341"/>
    </location>
</feature>
<dbReference type="GO" id="GO:0007156">
    <property type="term" value="P:homophilic cell adhesion via plasma membrane adhesion molecules"/>
    <property type="evidence" value="ECO:0007669"/>
    <property type="project" value="InterPro"/>
</dbReference>
<keyword evidence="1 4" id="KW-0812">Transmembrane</keyword>
<dbReference type="InterPro" id="IPR013783">
    <property type="entry name" value="Ig-like_fold"/>
</dbReference>
<evidence type="ECO:0000256" key="5">
    <source>
        <dbReference type="SAM" id="SignalP"/>
    </source>
</evidence>
<evidence type="ECO:0000259" key="6">
    <source>
        <dbReference type="PROSITE" id="PS50041"/>
    </source>
</evidence>
<dbReference type="CDD" id="cd00603">
    <property type="entry name" value="IPT_PCSR"/>
    <property type="match status" value="4"/>
</dbReference>
<dbReference type="CDD" id="cd11304">
    <property type="entry name" value="Cadherin_repeat"/>
    <property type="match status" value="7"/>
</dbReference>
<evidence type="ECO:0008006" key="10">
    <source>
        <dbReference type="Google" id="ProtNLM"/>
    </source>
</evidence>
<feature type="transmembrane region" description="Helical" evidence="4">
    <location>
        <begin position="3746"/>
        <end position="3766"/>
    </location>
</feature>
<feature type="domain" description="Cadherin" evidence="7">
    <location>
        <begin position="835"/>
        <end position="980"/>
    </location>
</feature>
<dbReference type="Pfam" id="PF00059">
    <property type="entry name" value="Lectin_C"/>
    <property type="match status" value="1"/>
</dbReference>
<feature type="domain" description="C-type lectin" evidence="6">
    <location>
        <begin position="38"/>
        <end position="151"/>
    </location>
</feature>
<feature type="region of interest" description="Disordered" evidence="3">
    <location>
        <begin position="4297"/>
        <end position="4346"/>
    </location>
</feature>